<gene>
    <name evidence="1" type="ORF">MF646_14555</name>
</gene>
<reference evidence="1" key="1">
    <citation type="submission" date="2022-02" db="EMBL/GenBank/DDBJ databases">
        <title>Halalkalibacter sp. nov. isolated from Lonar Lake, India.</title>
        <authorList>
            <person name="Joshi A."/>
            <person name="Thite S."/>
            <person name="Lodha T."/>
        </authorList>
    </citation>
    <scope>NUCLEOTIDE SEQUENCE</scope>
    <source>
        <strain evidence="1">MEB205</strain>
    </source>
</reference>
<sequence length="292" mass="33560">MSRNNFDETMERLNKYYEKMPTQSSSADIMANIKKRKKRNWSWARSYQRWQVAALVVLMLGIGYVLGASQFSGGNESASPIDSASDQAPMESMSIMMAEEEAADQEAVGENRILESLTDEETKWIQIVDEEGMNDEKLVRRLEIEGLSFTTYYDHEFELEQVTNEQGQSIKIFANYGQGRVEPVLFEVHKFADSNSYDQAVEAYKTMMSESGYSEVEANNYFETIGVPGQGVEEFMFEKDGMYAHVVPVEHVDGYYFLRTSSFSIDNTEMIEYSEGFSRELKVILDEFSWVY</sequence>
<organism evidence="1 2">
    <name type="scientific">Halalkalibacter alkaliphilus</name>
    <dbReference type="NCBI Taxonomy" id="2917993"/>
    <lineage>
        <taxon>Bacteria</taxon>
        <taxon>Bacillati</taxon>
        <taxon>Bacillota</taxon>
        <taxon>Bacilli</taxon>
        <taxon>Bacillales</taxon>
        <taxon>Bacillaceae</taxon>
        <taxon>Halalkalibacter</taxon>
    </lineage>
</organism>
<proteinExistence type="predicted"/>
<dbReference type="AlphaFoldDB" id="A0A9X2CU76"/>
<comment type="caution">
    <text evidence="1">The sequence shown here is derived from an EMBL/GenBank/DDBJ whole genome shotgun (WGS) entry which is preliminary data.</text>
</comment>
<keyword evidence="2" id="KW-1185">Reference proteome</keyword>
<dbReference type="Proteomes" id="UP001139150">
    <property type="component" value="Unassembled WGS sequence"/>
</dbReference>
<accession>A0A9X2CU76</accession>
<name>A0A9X2CU76_9BACI</name>
<dbReference type="EMBL" id="JAKRYL010000015">
    <property type="protein sequence ID" value="MCL7748347.1"/>
    <property type="molecule type" value="Genomic_DNA"/>
</dbReference>
<dbReference type="RefSeq" id="WP_250097239.1">
    <property type="nucleotide sequence ID" value="NZ_JAKRYL010000015.1"/>
</dbReference>
<evidence type="ECO:0000313" key="2">
    <source>
        <dbReference type="Proteomes" id="UP001139150"/>
    </source>
</evidence>
<evidence type="ECO:0000313" key="1">
    <source>
        <dbReference type="EMBL" id="MCL7748347.1"/>
    </source>
</evidence>
<protein>
    <submittedName>
        <fullName evidence="1">Uncharacterized protein</fullName>
    </submittedName>
</protein>